<reference evidence="2" key="1">
    <citation type="submission" date="2016-08" db="EMBL/GenBank/DDBJ databases">
        <authorList>
            <person name="Varghese N."/>
            <person name="Submissions Spin"/>
        </authorList>
    </citation>
    <scope>NUCLEOTIDE SEQUENCE [LARGE SCALE GENOMIC DNA]</scope>
    <source>
        <strain evidence="2">SGD-1123</strain>
    </source>
</reference>
<dbReference type="Proteomes" id="UP000181997">
    <property type="component" value="Unassembled WGS sequence"/>
</dbReference>
<gene>
    <name evidence="1" type="ORF">GA0061094_2057</name>
</gene>
<keyword evidence="2" id="KW-1185">Reference proteome</keyword>
<dbReference type="EMBL" id="FMAU01000002">
    <property type="protein sequence ID" value="SCC04359.1"/>
    <property type="molecule type" value="Genomic_DNA"/>
</dbReference>
<evidence type="ECO:0000313" key="2">
    <source>
        <dbReference type="Proteomes" id="UP000181997"/>
    </source>
</evidence>
<dbReference type="OrthoDB" id="2966672at2"/>
<name>A0A0V8HI17_9BACI</name>
<protein>
    <submittedName>
        <fullName evidence="1">Uncharacterized protein</fullName>
    </submittedName>
</protein>
<accession>A0A0V8HI17</accession>
<organism evidence="1 2">
    <name type="scientific">[Bacillus] enclensis</name>
    <dbReference type="NCBI Taxonomy" id="1402860"/>
    <lineage>
        <taxon>Bacteria</taxon>
        <taxon>Bacillati</taxon>
        <taxon>Bacillota</taxon>
        <taxon>Bacilli</taxon>
        <taxon>Bacillales</taxon>
        <taxon>Bacillaceae</taxon>
        <taxon>Rossellomorea</taxon>
    </lineage>
</organism>
<sequence>MLFYEDVKQLFPHTRGVELTGMVFKAVSPLPHVKLEKGLFIPLDSQMKLFDSISNGAVASLWKRSETVPLFVPNHFPLFLVDDVHTAYQELIHFYNQKNKEEKWEIMTMFICNSESDLKTAMNEENLEDMDQGKKGGE</sequence>
<evidence type="ECO:0000313" key="1">
    <source>
        <dbReference type="EMBL" id="SCC04359.1"/>
    </source>
</evidence>
<dbReference type="AlphaFoldDB" id="A0A0V8HI17"/>
<dbReference type="RefSeq" id="WP_058298364.1">
    <property type="nucleotide sequence ID" value="NZ_FMAU01000002.1"/>
</dbReference>
<proteinExistence type="predicted"/>